<organism evidence="1 2">
    <name type="scientific">Dendrobium nobile</name>
    <name type="common">Orchid</name>
    <dbReference type="NCBI Taxonomy" id="94219"/>
    <lineage>
        <taxon>Eukaryota</taxon>
        <taxon>Viridiplantae</taxon>
        <taxon>Streptophyta</taxon>
        <taxon>Embryophyta</taxon>
        <taxon>Tracheophyta</taxon>
        <taxon>Spermatophyta</taxon>
        <taxon>Magnoliopsida</taxon>
        <taxon>Liliopsida</taxon>
        <taxon>Asparagales</taxon>
        <taxon>Orchidaceae</taxon>
        <taxon>Epidendroideae</taxon>
        <taxon>Malaxideae</taxon>
        <taxon>Dendrobiinae</taxon>
        <taxon>Dendrobium</taxon>
    </lineage>
</organism>
<proteinExistence type="predicted"/>
<accession>A0A8T3AG07</accession>
<reference evidence="1" key="1">
    <citation type="journal article" date="2022" name="Front. Genet.">
        <title>Chromosome-Scale Assembly of the Dendrobium nobile Genome Provides Insights Into the Molecular Mechanism of the Biosynthesis of the Medicinal Active Ingredient of Dendrobium.</title>
        <authorList>
            <person name="Xu Q."/>
            <person name="Niu S.-C."/>
            <person name="Li K.-L."/>
            <person name="Zheng P.-J."/>
            <person name="Zhang X.-J."/>
            <person name="Jia Y."/>
            <person name="Liu Y."/>
            <person name="Niu Y.-X."/>
            <person name="Yu L.-H."/>
            <person name="Chen D.-F."/>
            <person name="Zhang G.-Q."/>
        </authorList>
    </citation>
    <scope>NUCLEOTIDE SEQUENCE</scope>
    <source>
        <tissue evidence="1">Leaf</tissue>
    </source>
</reference>
<name>A0A8T3AG07_DENNO</name>
<evidence type="ECO:0000313" key="1">
    <source>
        <dbReference type="EMBL" id="KAI0493175.1"/>
    </source>
</evidence>
<comment type="caution">
    <text evidence="1">The sequence shown here is derived from an EMBL/GenBank/DDBJ whole genome shotgun (WGS) entry which is preliminary data.</text>
</comment>
<sequence>MGKPKDGGPSAIWECNGRAENTRITSGTIKKIRSKPSNPEDEEKFLASTLGFPRMKYSNV</sequence>
<protein>
    <submittedName>
        <fullName evidence="1">Uncharacterized protein</fullName>
    </submittedName>
</protein>
<gene>
    <name evidence="1" type="ORF">KFK09_027451</name>
</gene>
<dbReference type="AlphaFoldDB" id="A0A8T3AG07"/>
<evidence type="ECO:0000313" key="2">
    <source>
        <dbReference type="Proteomes" id="UP000829196"/>
    </source>
</evidence>
<keyword evidence="2" id="KW-1185">Reference proteome</keyword>
<dbReference type="EMBL" id="JAGYWB010000018">
    <property type="protein sequence ID" value="KAI0493175.1"/>
    <property type="molecule type" value="Genomic_DNA"/>
</dbReference>
<dbReference type="Proteomes" id="UP000829196">
    <property type="component" value="Unassembled WGS sequence"/>
</dbReference>